<dbReference type="RefSeq" id="WP_108116549.1">
    <property type="nucleotide sequence ID" value="NZ_QBKT01000011.1"/>
</dbReference>
<dbReference type="EMBL" id="QBKT01000011">
    <property type="protein sequence ID" value="PTX59029.1"/>
    <property type="molecule type" value="Genomic_DNA"/>
</dbReference>
<accession>A0A2T6BSK1</accession>
<reference evidence="1 2" key="1">
    <citation type="submission" date="2018-04" db="EMBL/GenBank/DDBJ databases">
        <title>Genomic Encyclopedia of Archaeal and Bacterial Type Strains, Phase II (KMG-II): from individual species to whole genera.</title>
        <authorList>
            <person name="Goeker M."/>
        </authorList>
    </citation>
    <scope>NUCLEOTIDE SEQUENCE [LARGE SCALE GENOMIC DNA]</scope>
    <source>
        <strain evidence="1 2">DSM 25731</strain>
    </source>
</reference>
<protein>
    <submittedName>
        <fullName evidence="1">Uncharacterized protein</fullName>
    </submittedName>
</protein>
<organism evidence="1 2">
    <name type="scientific">Kordia periserrulae</name>
    <dbReference type="NCBI Taxonomy" id="701523"/>
    <lineage>
        <taxon>Bacteria</taxon>
        <taxon>Pseudomonadati</taxon>
        <taxon>Bacteroidota</taxon>
        <taxon>Flavobacteriia</taxon>
        <taxon>Flavobacteriales</taxon>
        <taxon>Flavobacteriaceae</taxon>
        <taxon>Kordia</taxon>
    </lineage>
</organism>
<sequence length="65" mass="6823">MLQNILKLDGVQLLEKVQQQAITGGKRQCSSHGECGPGNCCNTAGWCQTFGSQGSTGYLCDGGMI</sequence>
<comment type="caution">
    <text evidence="1">The sequence shown here is derived from an EMBL/GenBank/DDBJ whole genome shotgun (WGS) entry which is preliminary data.</text>
</comment>
<proteinExistence type="predicted"/>
<name>A0A2T6BSK1_9FLAO</name>
<dbReference type="OrthoDB" id="1274341at2"/>
<dbReference type="Proteomes" id="UP000244090">
    <property type="component" value="Unassembled WGS sequence"/>
</dbReference>
<gene>
    <name evidence="1" type="ORF">C8N46_11198</name>
</gene>
<keyword evidence="2" id="KW-1185">Reference proteome</keyword>
<evidence type="ECO:0000313" key="1">
    <source>
        <dbReference type="EMBL" id="PTX59029.1"/>
    </source>
</evidence>
<evidence type="ECO:0000313" key="2">
    <source>
        <dbReference type="Proteomes" id="UP000244090"/>
    </source>
</evidence>
<dbReference type="AlphaFoldDB" id="A0A2T6BSK1"/>